<keyword evidence="5" id="KW-0812">Transmembrane</keyword>
<evidence type="ECO:0000256" key="10">
    <source>
        <dbReference type="ARBA" id="ARBA00023170"/>
    </source>
</evidence>
<dbReference type="PANTHER" id="PTHR48063">
    <property type="entry name" value="LRR RECEPTOR-LIKE KINASE"/>
    <property type="match status" value="1"/>
</dbReference>
<dbReference type="InterPro" id="IPR001611">
    <property type="entry name" value="Leu-rich_rpt"/>
</dbReference>
<evidence type="ECO:0000256" key="9">
    <source>
        <dbReference type="ARBA" id="ARBA00023136"/>
    </source>
</evidence>
<sequence length="514" mass="57545">MIPGTMQNMCNLRSLDLSTNNIDMDIREVIDIIPNCSWKNLQELNLRYANITGTTLQFVSNLTSLTMLDVSDNQLRGSVHVEIGMLTNLTDLYLGNNNLSGVISEDHFASLINLQAIDLSQNNLELIIDSHWVPPFSLDVASFSSCHLGPQFPEWLRWQKSIRILDISNNGLVGRIPDWFWTTFSEARHLDISMNQLSGDLPLNLEFMSMITLSMRSNLLTGLIPKLPTTIVVLDISMNSLNGFVSDFRAPRLQVAVLFSNLISGAIPTSICQMQKLRVLDLSNNLLSKELPDCGRKELRQRNPSSSNYSRVKSMSSFSLKITTLLLSNNSLSSRFPLFLQQCPSLIFLDLTQNLFNGELPGWISKVMPGLVILRLRSNNFSGHIPIEVMELHDVRILDLSNNNFSGAIPQYVKNLKALTGNATANHSIAYDIFFEGYSDKYLSSGMGMSNDSFFVVTKGQVLKYGKNILYLMSIDLSCNSLIGEIPEELSSLGGLISLIFESIIKLVEWKYPI</sequence>
<name>A0A3B5Y7Z2_WHEAT</name>
<dbReference type="STRING" id="4565.A0A3B5Y7Z2"/>
<organism evidence="12">
    <name type="scientific">Triticum aestivum</name>
    <name type="common">Wheat</name>
    <dbReference type="NCBI Taxonomy" id="4565"/>
    <lineage>
        <taxon>Eukaryota</taxon>
        <taxon>Viridiplantae</taxon>
        <taxon>Streptophyta</taxon>
        <taxon>Embryophyta</taxon>
        <taxon>Tracheophyta</taxon>
        <taxon>Spermatophyta</taxon>
        <taxon>Magnoliopsida</taxon>
        <taxon>Liliopsida</taxon>
        <taxon>Poales</taxon>
        <taxon>Poaceae</taxon>
        <taxon>BOP clade</taxon>
        <taxon>Pooideae</taxon>
        <taxon>Triticodae</taxon>
        <taxon>Triticeae</taxon>
        <taxon>Triticinae</taxon>
        <taxon>Triticum</taxon>
    </lineage>
</organism>
<dbReference type="EnsemblPlants" id="TraesCS1A02G440600.1">
    <property type="protein sequence ID" value="TraesCS1A02G440600.1.cds1"/>
    <property type="gene ID" value="TraesCS1A02G440600"/>
</dbReference>
<accession>A0A3B5Y7Z2</accession>
<comment type="similarity">
    <text evidence="2">Belongs to the RLP family.</text>
</comment>
<keyword evidence="11" id="KW-0325">Glycoprotein</keyword>
<proteinExistence type="inferred from homology"/>
<reference evidence="12" key="2">
    <citation type="submission" date="2018-10" db="UniProtKB">
        <authorList>
            <consortium name="EnsemblPlants"/>
        </authorList>
    </citation>
    <scope>IDENTIFICATION</scope>
</reference>
<dbReference type="OMA" id="GHIPMEM"/>
<keyword evidence="3" id="KW-1003">Cell membrane</keyword>
<keyword evidence="7" id="KW-0677">Repeat</keyword>
<evidence type="ECO:0000313" key="12">
    <source>
        <dbReference type="EnsemblPlants" id="TraesCS1A02G440600.1.cds1"/>
    </source>
</evidence>
<dbReference type="Pfam" id="PF00560">
    <property type="entry name" value="LRR_1"/>
    <property type="match status" value="5"/>
</dbReference>
<keyword evidence="6" id="KW-0732">Signal</keyword>
<dbReference type="SMART" id="SM00369">
    <property type="entry name" value="LRR_TYP"/>
    <property type="match status" value="5"/>
</dbReference>
<evidence type="ECO:0000256" key="6">
    <source>
        <dbReference type="ARBA" id="ARBA00022729"/>
    </source>
</evidence>
<keyword evidence="13" id="KW-1185">Reference proteome</keyword>
<comment type="subcellular location">
    <subcellularLocation>
        <location evidence="1">Cell membrane</location>
        <topology evidence="1">Single-pass type I membrane protein</topology>
    </subcellularLocation>
</comment>
<evidence type="ECO:0000256" key="2">
    <source>
        <dbReference type="ARBA" id="ARBA00009592"/>
    </source>
</evidence>
<evidence type="ECO:0000256" key="8">
    <source>
        <dbReference type="ARBA" id="ARBA00022989"/>
    </source>
</evidence>
<dbReference type="Gene3D" id="3.80.10.10">
    <property type="entry name" value="Ribonuclease Inhibitor"/>
    <property type="match status" value="2"/>
</dbReference>
<dbReference type="InterPro" id="IPR046956">
    <property type="entry name" value="RLP23-like"/>
</dbReference>
<protein>
    <recommendedName>
        <fullName evidence="14">Leucine-rich repeat-containing N-terminal plant-type domain-containing protein</fullName>
    </recommendedName>
</protein>
<dbReference type="SUPFAM" id="SSF52058">
    <property type="entry name" value="L domain-like"/>
    <property type="match status" value="2"/>
</dbReference>
<dbReference type="FunFam" id="3.80.10.10:FF:000041">
    <property type="entry name" value="LRR receptor-like serine/threonine-protein kinase ERECTA"/>
    <property type="match status" value="1"/>
</dbReference>
<dbReference type="OrthoDB" id="612781at2759"/>
<dbReference type="InterPro" id="IPR003591">
    <property type="entry name" value="Leu-rich_rpt_typical-subtyp"/>
</dbReference>
<dbReference type="InterPro" id="IPR032675">
    <property type="entry name" value="LRR_dom_sf"/>
</dbReference>
<keyword evidence="9" id="KW-0472">Membrane</keyword>
<dbReference type="PANTHER" id="PTHR48063:SF105">
    <property type="entry name" value="LEUCINE-RICH REPEAT-CONTAINING N-TERMINAL PLANT-TYPE DOMAIN-CONTAINING PROTEIN"/>
    <property type="match status" value="1"/>
</dbReference>
<dbReference type="GO" id="GO:0005886">
    <property type="term" value="C:plasma membrane"/>
    <property type="evidence" value="ECO:0007669"/>
    <property type="project" value="UniProtKB-SubCell"/>
</dbReference>
<evidence type="ECO:0000256" key="11">
    <source>
        <dbReference type="ARBA" id="ARBA00023180"/>
    </source>
</evidence>
<dbReference type="Gramene" id="TraesCS1A03G1072000.1">
    <property type="protein sequence ID" value="TraesCS1A03G1072000.1.CDS1"/>
    <property type="gene ID" value="TraesCS1A03G1072000"/>
</dbReference>
<keyword evidence="10" id="KW-0675">Receptor</keyword>
<dbReference type="PRINTS" id="PR00019">
    <property type="entry name" value="LEURICHRPT"/>
</dbReference>
<evidence type="ECO:0000313" key="13">
    <source>
        <dbReference type="Proteomes" id="UP000019116"/>
    </source>
</evidence>
<dbReference type="FunFam" id="3.80.10.10:FF:001347">
    <property type="entry name" value="LRR receptor-like serine/threonine-protein kinase GSO2"/>
    <property type="match status" value="1"/>
</dbReference>
<keyword evidence="8" id="KW-1133">Transmembrane helix</keyword>
<dbReference type="AlphaFoldDB" id="A0A3B5Y7Z2"/>
<dbReference type="Proteomes" id="UP000019116">
    <property type="component" value="Chromosome 1A"/>
</dbReference>
<dbReference type="Gramene" id="TraesCS1A02G440600.1">
    <property type="protein sequence ID" value="TraesCS1A02G440600.1.cds1"/>
    <property type="gene ID" value="TraesCS1A02G440600"/>
</dbReference>
<dbReference type="SMR" id="A0A3B5Y7Z2"/>
<evidence type="ECO:0000256" key="7">
    <source>
        <dbReference type="ARBA" id="ARBA00022737"/>
    </source>
</evidence>
<evidence type="ECO:0000256" key="3">
    <source>
        <dbReference type="ARBA" id="ARBA00022475"/>
    </source>
</evidence>
<evidence type="ECO:0008006" key="14">
    <source>
        <dbReference type="Google" id="ProtNLM"/>
    </source>
</evidence>
<keyword evidence="4" id="KW-0433">Leucine-rich repeat</keyword>
<reference evidence="12" key="1">
    <citation type="submission" date="2018-08" db="EMBL/GenBank/DDBJ databases">
        <authorList>
            <person name="Rossello M."/>
        </authorList>
    </citation>
    <scope>NUCLEOTIDE SEQUENCE [LARGE SCALE GENOMIC DNA]</scope>
    <source>
        <strain evidence="12">cv. Chinese Spring</strain>
    </source>
</reference>
<evidence type="ECO:0000256" key="4">
    <source>
        <dbReference type="ARBA" id="ARBA00022614"/>
    </source>
</evidence>
<evidence type="ECO:0000256" key="5">
    <source>
        <dbReference type="ARBA" id="ARBA00022692"/>
    </source>
</evidence>
<evidence type="ECO:0000256" key="1">
    <source>
        <dbReference type="ARBA" id="ARBA00004251"/>
    </source>
</evidence>